<feature type="domain" description="Glycosyl transferase family 1" evidence="1">
    <location>
        <begin position="205"/>
        <end position="357"/>
    </location>
</feature>
<dbReference type="PANTHER" id="PTHR12526:SF630">
    <property type="entry name" value="GLYCOSYLTRANSFERASE"/>
    <property type="match status" value="1"/>
</dbReference>
<dbReference type="Gene3D" id="3.40.50.2000">
    <property type="entry name" value="Glycogen Phosphorylase B"/>
    <property type="match status" value="2"/>
</dbReference>
<dbReference type="CDD" id="cd03811">
    <property type="entry name" value="GT4_GT28_WabH-like"/>
    <property type="match status" value="1"/>
</dbReference>
<keyword evidence="3" id="KW-1185">Reference proteome</keyword>
<dbReference type="OrthoDB" id="791981at2"/>
<accession>A0A3G8XLD9</accession>
<dbReference type="EMBL" id="CP034159">
    <property type="protein sequence ID" value="AZI33343.1"/>
    <property type="molecule type" value="Genomic_DNA"/>
</dbReference>
<evidence type="ECO:0000259" key="1">
    <source>
        <dbReference type="Pfam" id="PF00534"/>
    </source>
</evidence>
<evidence type="ECO:0000313" key="3">
    <source>
        <dbReference type="Proteomes" id="UP000270185"/>
    </source>
</evidence>
<name>A0A3G8XLD9_9FLAO</name>
<dbReference type="Proteomes" id="UP000270185">
    <property type="component" value="Chromosome"/>
</dbReference>
<dbReference type="PANTHER" id="PTHR12526">
    <property type="entry name" value="GLYCOSYLTRANSFERASE"/>
    <property type="match status" value="1"/>
</dbReference>
<sequence length="380" mass="44487">MSNDKIKILFRHRSLEMGGIEMVLLNILNYLDYNKYEVVLLLNYKQGEFLHRVPTEVKVLYIGQDSELSSENKYLNFIQKAKRRLKYAIFENYPKFFYKKHQLLDYDFEVAFSHYMLKDVYNSPNKKSKKIYWIHGDLRNSGFGVKQNNLFVELMQKFDTGIFVSNHGKNIVEKHWNVQLKNAQVIYNPLEIDQILAQAKEPAEEPFKNIDFISVGRLFSAKGFKDLVKAHNQLVCEGYKIKTAIIGEGIQRKDLEMLIEKYHIEDTFLLYGFSENPIKYIKESRYFVLPSYSESYPMVIGEALCLNKPVLSTNVGGISEMVQNNRNGLLFNPGKEELYKVIKLVLDNPSLEKILSKQDSLVELKEKNNRIFQQLDQLFQ</sequence>
<proteinExistence type="predicted"/>
<dbReference type="Pfam" id="PF00534">
    <property type="entry name" value="Glycos_transf_1"/>
    <property type="match status" value="1"/>
</dbReference>
<dbReference type="RefSeq" id="WP_125024721.1">
    <property type="nucleotide sequence ID" value="NZ_CP034159.1"/>
</dbReference>
<protein>
    <submittedName>
        <fullName evidence="2">Glycosyltransferase</fullName>
    </submittedName>
</protein>
<reference evidence="3" key="1">
    <citation type="submission" date="2018-11" db="EMBL/GenBank/DDBJ databases">
        <title>Proposal to divide the Flavobacteriaceae and reorganize its genera based on Amino Acid Identity values calculated from whole genome sequences.</title>
        <authorList>
            <person name="Nicholson A.C."/>
            <person name="Gulvik C.A."/>
            <person name="Whitney A.M."/>
            <person name="Humrighouse B.W."/>
            <person name="Bell M."/>
            <person name="Holmes B."/>
            <person name="Steigerwalt A.G."/>
            <person name="Villarma A."/>
            <person name="Sheth M."/>
            <person name="Batra D."/>
            <person name="Pryor J."/>
            <person name="Bernardet J.-F."/>
            <person name="Hugo C."/>
            <person name="Kampfer P."/>
            <person name="Newman J.D."/>
            <person name="McQuiston J.R."/>
        </authorList>
    </citation>
    <scope>NUCLEOTIDE SEQUENCE [LARGE SCALE GENOMIC DNA]</scope>
    <source>
        <strain evidence="3">G0081</strain>
    </source>
</reference>
<evidence type="ECO:0000313" key="2">
    <source>
        <dbReference type="EMBL" id="AZI33343.1"/>
    </source>
</evidence>
<dbReference type="InterPro" id="IPR001296">
    <property type="entry name" value="Glyco_trans_1"/>
</dbReference>
<dbReference type="SUPFAM" id="SSF53756">
    <property type="entry name" value="UDP-Glycosyltransferase/glycogen phosphorylase"/>
    <property type="match status" value="1"/>
</dbReference>
<organism evidence="2 3">
    <name type="scientific">Kaistella carnis</name>
    <dbReference type="NCBI Taxonomy" id="1241979"/>
    <lineage>
        <taxon>Bacteria</taxon>
        <taxon>Pseudomonadati</taxon>
        <taxon>Bacteroidota</taxon>
        <taxon>Flavobacteriia</taxon>
        <taxon>Flavobacteriales</taxon>
        <taxon>Weeksellaceae</taxon>
        <taxon>Chryseobacterium group</taxon>
        <taxon>Kaistella</taxon>
    </lineage>
</organism>
<gene>
    <name evidence="2" type="ORF">EIB73_09185</name>
</gene>
<dbReference type="GO" id="GO:0016757">
    <property type="term" value="F:glycosyltransferase activity"/>
    <property type="evidence" value="ECO:0007669"/>
    <property type="project" value="InterPro"/>
</dbReference>
<dbReference type="KEGG" id="ccas:EIB73_09185"/>
<keyword evidence="2" id="KW-0808">Transferase</keyword>
<dbReference type="AlphaFoldDB" id="A0A3G8XLD9"/>